<keyword evidence="4" id="KW-1185">Reference proteome</keyword>
<dbReference type="PROSITE" id="PS50878">
    <property type="entry name" value="RT_POL"/>
    <property type="match status" value="1"/>
</dbReference>
<dbReference type="InterPro" id="IPR043502">
    <property type="entry name" value="DNA/RNA_pol_sf"/>
</dbReference>
<keyword evidence="1" id="KW-0175">Coiled coil</keyword>
<evidence type="ECO:0000313" key="3">
    <source>
        <dbReference type="EMBL" id="KAF5332006.1"/>
    </source>
</evidence>
<dbReference type="Pfam" id="PF03372">
    <property type="entry name" value="Exo_endo_phos"/>
    <property type="match status" value="1"/>
</dbReference>
<reference evidence="3 4" key="1">
    <citation type="journal article" date="2020" name="ISME J.">
        <title>Uncovering the hidden diversity of litter-decomposition mechanisms in mushroom-forming fungi.</title>
        <authorList>
            <person name="Floudas D."/>
            <person name="Bentzer J."/>
            <person name="Ahren D."/>
            <person name="Johansson T."/>
            <person name="Persson P."/>
            <person name="Tunlid A."/>
        </authorList>
    </citation>
    <scope>NUCLEOTIDE SEQUENCE [LARGE SCALE GENOMIC DNA]</scope>
    <source>
        <strain evidence="3 4">CBS 175.51</strain>
    </source>
</reference>
<organism evidence="3 4">
    <name type="scientific">Ephemerocybe angulata</name>
    <dbReference type="NCBI Taxonomy" id="980116"/>
    <lineage>
        <taxon>Eukaryota</taxon>
        <taxon>Fungi</taxon>
        <taxon>Dikarya</taxon>
        <taxon>Basidiomycota</taxon>
        <taxon>Agaricomycotina</taxon>
        <taxon>Agaricomycetes</taxon>
        <taxon>Agaricomycetidae</taxon>
        <taxon>Agaricales</taxon>
        <taxon>Agaricineae</taxon>
        <taxon>Psathyrellaceae</taxon>
        <taxon>Ephemerocybe</taxon>
    </lineage>
</organism>
<dbReference type="GO" id="GO:0003824">
    <property type="term" value="F:catalytic activity"/>
    <property type="evidence" value="ECO:0007669"/>
    <property type="project" value="InterPro"/>
</dbReference>
<dbReference type="Gene3D" id="3.30.420.10">
    <property type="entry name" value="Ribonuclease H-like superfamily/Ribonuclease H"/>
    <property type="match status" value="1"/>
</dbReference>
<dbReference type="InterPro" id="IPR036691">
    <property type="entry name" value="Endo/exonu/phosph_ase_sf"/>
</dbReference>
<gene>
    <name evidence="3" type="ORF">D9611_008889</name>
</gene>
<protein>
    <recommendedName>
        <fullName evidence="2">Reverse transcriptase domain-containing protein</fullName>
    </recommendedName>
</protein>
<name>A0A8H5FCQ8_9AGAR</name>
<dbReference type="GO" id="GO:0003676">
    <property type="term" value="F:nucleic acid binding"/>
    <property type="evidence" value="ECO:0007669"/>
    <property type="project" value="InterPro"/>
</dbReference>
<evidence type="ECO:0000259" key="2">
    <source>
        <dbReference type="PROSITE" id="PS50878"/>
    </source>
</evidence>
<accession>A0A8H5FCQ8</accession>
<proteinExistence type="predicted"/>
<dbReference type="SUPFAM" id="SSF56219">
    <property type="entry name" value="DNase I-like"/>
    <property type="match status" value="1"/>
</dbReference>
<dbReference type="InterPro" id="IPR000477">
    <property type="entry name" value="RT_dom"/>
</dbReference>
<evidence type="ECO:0000256" key="1">
    <source>
        <dbReference type="SAM" id="Coils"/>
    </source>
</evidence>
<dbReference type="EMBL" id="JAACJK010000112">
    <property type="protein sequence ID" value="KAF5332006.1"/>
    <property type="molecule type" value="Genomic_DNA"/>
</dbReference>
<feature type="domain" description="Reverse transcriptase" evidence="2">
    <location>
        <begin position="470"/>
        <end position="761"/>
    </location>
</feature>
<dbReference type="OrthoDB" id="2728078at2759"/>
<sequence>MAGVAIVINKRLVNYRPGDLKFREIVPGRALQLNIPWRNHTSTLNFLAIYAPNSESNNEAFWNELNREYQRYTVPLRPHFVLGDFNLVEEAIDRQPPHRDNEDAVTALKTLKRTLRLKDGLRTEFPDKFTFTWGLNHAPAECPRGASLSRIDRIYCRQELYHSTREWRIHYDHLVKTDHEMAAATYYDLEAPYIGKGRWQVPGLLLDNEKFLEAVSKLCLDTIERIEQLTNESTETPQSLFQQLKDDIKDTAKAMAARMIPKAQAEIERLSQECEKTLNDGTLSDHDRTLKAIELENEIRDLEEVRHERARLDGSTLYTLEHETIGKHWIRTNKAKKPRDTVFMLKNPREPHAHPARESRAMAEIARAYHSDIQLDNERTTAERDQATEEVLASIDVEVDETDRNKLSTLLSYDNVREALMSMPNGKASGMDGIQTDLWKRLTLAHESAKDAPEEDRPPDVIHLLTKVFNDIETNKVSPAYRFAEGCPIYKKKDRDDIANYRPITVLNADYKAFTKALTIRLAPVALKLIHTDQAGFMAGRRIDDHTELIKLMIKWCEKEEEDGMLVFLDQEKAYDRITHSFLQATLRKMNFPEHFRNAIKSLYDSAETVVIINGVISKSFKITRGVRQGDPLSCLLFNLAIESLASLLRKSDLKGFTTPEQTERLIVTLFADDTTVFLSVEDNFHDLEEILEKWCMASGARFNVDKTETIPVGTPHYREQVLDTRLARAGDESSRIPPNIKIAKEGEAVRALGAFVGNGIDDVSVWTPTMETMHDKADNWQKSYPSLEGRSYITKLEPGARTQYRTMVQGMPTEIEDEVIAVIAEIIWDGKIPGVDRDTMSLPYALEGEAVLDIKLRNQSIYIKLAQKFVEGKARWTGVAKDLMFHDIPKSRNILDRDLAPNILLQTWDVMKQNARTSLPLSTWKMVDTARKHNLSFNPPRVSSQIKRDLPAWYHPGRINDSLTPDDGVYAKCLRDCHRILTVGDLVGFINEFHEYDPPEDRRRLRNAPTCECTQCDYVQAIGCLDAVKCHIKAQEYLDSYKTKWRPGTTEVSLQRICKRYKRIEENLTLEDGERLFTPKLESYLDISAGFRILDPQASTRWMSLDIPIGYPPLEEREWTTVYIESECSTSPYEPTTATYGAVESPQSHRTIHGKLPLSLEPSVHTAIALAILRTVEVIPPERNIRFSTPSKHITDSLTTKLEKYEDINWMDHDVSDLLMRAVVAHLRSRSGLTTLRVYGEDSDRPLRQQAKHLAKRALRHPPESIEGGLTDIRDDMMVQGAKLVKLTQSQIYRVLLDAKAKKTPTRPSTLAHLDLAVQACGERRIPTLPHTTMEVNKI</sequence>
<dbReference type="Proteomes" id="UP000541558">
    <property type="component" value="Unassembled WGS sequence"/>
</dbReference>
<dbReference type="Pfam" id="PF00078">
    <property type="entry name" value="RVT_1"/>
    <property type="match status" value="1"/>
</dbReference>
<dbReference type="Gene3D" id="3.60.10.10">
    <property type="entry name" value="Endonuclease/exonuclease/phosphatase"/>
    <property type="match status" value="1"/>
</dbReference>
<evidence type="ECO:0000313" key="4">
    <source>
        <dbReference type="Proteomes" id="UP000541558"/>
    </source>
</evidence>
<dbReference type="PANTHER" id="PTHR19446">
    <property type="entry name" value="REVERSE TRANSCRIPTASES"/>
    <property type="match status" value="1"/>
</dbReference>
<dbReference type="CDD" id="cd01650">
    <property type="entry name" value="RT_nLTR_like"/>
    <property type="match status" value="1"/>
</dbReference>
<dbReference type="InterPro" id="IPR036397">
    <property type="entry name" value="RNaseH_sf"/>
</dbReference>
<dbReference type="SUPFAM" id="SSF56672">
    <property type="entry name" value="DNA/RNA polymerases"/>
    <property type="match status" value="1"/>
</dbReference>
<dbReference type="InterPro" id="IPR005135">
    <property type="entry name" value="Endo/exonuclease/phosphatase"/>
</dbReference>
<feature type="coiled-coil region" evidence="1">
    <location>
        <begin position="253"/>
        <end position="280"/>
    </location>
</feature>
<comment type="caution">
    <text evidence="3">The sequence shown here is derived from an EMBL/GenBank/DDBJ whole genome shotgun (WGS) entry which is preliminary data.</text>
</comment>